<reference evidence="1" key="1">
    <citation type="submission" date="2020-03" db="EMBL/GenBank/DDBJ databases">
        <title>The deep terrestrial virosphere.</title>
        <authorList>
            <person name="Holmfeldt K."/>
            <person name="Nilsson E."/>
            <person name="Simone D."/>
            <person name="Lopez-Fernandez M."/>
            <person name="Wu X."/>
            <person name="de Brujin I."/>
            <person name="Lundin D."/>
            <person name="Andersson A."/>
            <person name="Bertilsson S."/>
            <person name="Dopson M."/>
        </authorList>
    </citation>
    <scope>NUCLEOTIDE SEQUENCE</scope>
    <source>
        <strain evidence="1">MM415B07576</strain>
    </source>
</reference>
<name>A0A6M3LMY9_9ZZZZ</name>
<protein>
    <submittedName>
        <fullName evidence="1">Uncharacterized protein</fullName>
    </submittedName>
</protein>
<sequence>MGTIEEIADAVGYRPKKCWECPFYDRWCLLYHRTTEDESKPDYCRVEEIRITFRR</sequence>
<dbReference type="AlphaFoldDB" id="A0A6M3LMY9"/>
<proteinExistence type="predicted"/>
<dbReference type="EMBL" id="MT143426">
    <property type="protein sequence ID" value="QJA96707.1"/>
    <property type="molecule type" value="Genomic_DNA"/>
</dbReference>
<evidence type="ECO:0000313" key="1">
    <source>
        <dbReference type="EMBL" id="QJA96707.1"/>
    </source>
</evidence>
<gene>
    <name evidence="1" type="ORF">MM415B07576_0004</name>
</gene>
<accession>A0A6M3LMY9</accession>
<organism evidence="1">
    <name type="scientific">viral metagenome</name>
    <dbReference type="NCBI Taxonomy" id="1070528"/>
    <lineage>
        <taxon>unclassified sequences</taxon>
        <taxon>metagenomes</taxon>
        <taxon>organismal metagenomes</taxon>
    </lineage>
</organism>